<gene>
    <name evidence="1" type="ORF">B4077_4009</name>
</gene>
<sequence>MKLKRKDLDKRISASIKKELKKYKLKSRGGIYYKKIGHYFIYMHIGATGVENDIVRIRGYVKPYITDDIFWEVFNMESNSNEPIGLRANGAYKVDGFEAFYNDVKYGDVESLGDVANELIGKCCEYLEQTVESFEGFDDFLSFSKSSDKNQLYDCNLVDMLLLINTGKYKEAKSIAKNLIEKHEYGRFINEEKNIYEYIVDYCNRHI</sequence>
<dbReference type="RefSeq" id="WP_046954793.1">
    <property type="nucleotide sequence ID" value="NZ_LCYI01000019.1"/>
</dbReference>
<evidence type="ECO:0000313" key="2">
    <source>
        <dbReference type="Proteomes" id="UP000035214"/>
    </source>
</evidence>
<organism evidence="1 2">
    <name type="scientific">Bacillus cereus</name>
    <dbReference type="NCBI Taxonomy" id="1396"/>
    <lineage>
        <taxon>Bacteria</taxon>
        <taxon>Bacillati</taxon>
        <taxon>Bacillota</taxon>
        <taxon>Bacilli</taxon>
        <taxon>Bacillales</taxon>
        <taxon>Bacillaceae</taxon>
        <taxon>Bacillus</taxon>
        <taxon>Bacillus cereus group</taxon>
    </lineage>
</organism>
<evidence type="ECO:0000313" key="1">
    <source>
        <dbReference type="EMBL" id="KLA30789.1"/>
    </source>
</evidence>
<protein>
    <recommendedName>
        <fullName evidence="3">DUF4304 domain-containing protein</fullName>
    </recommendedName>
</protein>
<dbReference type="AlphaFoldDB" id="A0A0G8F2Z9"/>
<name>A0A0G8F2Z9_BACCE</name>
<reference evidence="1 2" key="1">
    <citation type="submission" date="2015-04" db="EMBL/GenBank/DDBJ databases">
        <title>Draft Genome Sequences of Eight Spore-Forming Food Isolates of Bacillus cereus Genome sequencing.</title>
        <authorList>
            <person name="Krawcyk A.O."/>
            <person name="de Jong A."/>
            <person name="Eijlander R.T."/>
            <person name="Berendsen E.M."/>
            <person name="Holsappel S."/>
            <person name="Wells-Bennik M."/>
            <person name="Kuipers O.P."/>
        </authorList>
    </citation>
    <scope>NUCLEOTIDE SEQUENCE [LARGE SCALE GENOMIC DNA]</scope>
    <source>
        <strain evidence="1 2">B4077</strain>
    </source>
</reference>
<proteinExistence type="predicted"/>
<dbReference type="PATRIC" id="fig|1396.428.peg.3307"/>
<comment type="caution">
    <text evidence="1">The sequence shown here is derived from an EMBL/GenBank/DDBJ whole genome shotgun (WGS) entry which is preliminary data.</text>
</comment>
<accession>A0A0G8F2Z9</accession>
<evidence type="ECO:0008006" key="3">
    <source>
        <dbReference type="Google" id="ProtNLM"/>
    </source>
</evidence>
<dbReference type="Proteomes" id="UP000035214">
    <property type="component" value="Unassembled WGS sequence"/>
</dbReference>
<dbReference type="EMBL" id="LCYI01000019">
    <property type="protein sequence ID" value="KLA30789.1"/>
    <property type="molecule type" value="Genomic_DNA"/>
</dbReference>